<accession>X0Z6B7</accession>
<name>X0Z6B7_9ZZZZ</name>
<comment type="caution">
    <text evidence="1">The sequence shown here is derived from an EMBL/GenBank/DDBJ whole genome shotgun (WGS) entry which is preliminary data.</text>
</comment>
<gene>
    <name evidence="1" type="ORF">S01H4_14826</name>
</gene>
<proteinExistence type="predicted"/>
<reference evidence="1" key="1">
    <citation type="journal article" date="2014" name="Front. Microbiol.">
        <title>High frequency of phylogenetically diverse reductive dehalogenase-homologous genes in deep subseafloor sedimentary metagenomes.</title>
        <authorList>
            <person name="Kawai M."/>
            <person name="Futagami T."/>
            <person name="Toyoda A."/>
            <person name="Takaki Y."/>
            <person name="Nishi S."/>
            <person name="Hori S."/>
            <person name="Arai W."/>
            <person name="Tsubouchi T."/>
            <person name="Morono Y."/>
            <person name="Uchiyama I."/>
            <person name="Ito T."/>
            <person name="Fujiyama A."/>
            <person name="Inagaki F."/>
            <person name="Takami H."/>
        </authorList>
    </citation>
    <scope>NUCLEOTIDE SEQUENCE</scope>
    <source>
        <strain evidence="1">Expedition CK06-06</strain>
    </source>
</reference>
<dbReference type="EMBL" id="BART01006495">
    <property type="protein sequence ID" value="GAG64644.1"/>
    <property type="molecule type" value="Genomic_DNA"/>
</dbReference>
<evidence type="ECO:0000313" key="1">
    <source>
        <dbReference type="EMBL" id="GAG64644.1"/>
    </source>
</evidence>
<protein>
    <submittedName>
        <fullName evidence="1">Uncharacterized protein</fullName>
    </submittedName>
</protein>
<sequence>MPIHEIRESIEFDNINLGDASFGIVQKEINLKEGVAHKMLQCDAYLDNPFFGTTEDDVIIELMVTPHPVIYTNMPIGGYGFRAPSASLDTVLFKQTMYKASTAISETTITEFPNQFINARPTFTWYTPRLYLTLLIHGPRGADVSNFALTVYCAVEHKRASTITYGMGLMREYQVAQVAAVVSNGRFISPARNVGQIFPMWKHGGIRPELMMKSDAFAQFFYNSSNNDSSKMVDPFNLRIFATLGRQMVPNPDAFGTPNTVKGDIPDWVTFALPEGIEAGPIRDQWPPIKHADNGNTLCL</sequence>
<organism evidence="1">
    <name type="scientific">marine sediment metagenome</name>
    <dbReference type="NCBI Taxonomy" id="412755"/>
    <lineage>
        <taxon>unclassified sequences</taxon>
        <taxon>metagenomes</taxon>
        <taxon>ecological metagenomes</taxon>
    </lineage>
</organism>
<dbReference type="AlphaFoldDB" id="X0Z6B7"/>